<evidence type="ECO:0000259" key="6">
    <source>
        <dbReference type="Pfam" id="PF00082"/>
    </source>
</evidence>
<feature type="non-terminal residue" evidence="7">
    <location>
        <position position="125"/>
    </location>
</feature>
<dbReference type="SUPFAM" id="SSF52743">
    <property type="entry name" value="Subtilisin-like"/>
    <property type="match status" value="1"/>
</dbReference>
<organism evidence="7 8">
    <name type="scientific">Beta vulgaris subsp. vulgaris</name>
    <name type="common">Beet</name>
    <dbReference type="NCBI Taxonomy" id="3555"/>
    <lineage>
        <taxon>Eukaryota</taxon>
        <taxon>Viridiplantae</taxon>
        <taxon>Streptophyta</taxon>
        <taxon>Embryophyta</taxon>
        <taxon>Tracheophyta</taxon>
        <taxon>Spermatophyta</taxon>
        <taxon>Magnoliopsida</taxon>
        <taxon>eudicotyledons</taxon>
        <taxon>Gunneridae</taxon>
        <taxon>Pentapetalae</taxon>
        <taxon>Caryophyllales</taxon>
        <taxon>Chenopodiaceae</taxon>
        <taxon>Betoideae</taxon>
        <taxon>Beta</taxon>
    </lineage>
</organism>
<dbReference type="AlphaFoldDB" id="A0A0J8B1U5"/>
<evidence type="ECO:0000313" key="7">
    <source>
        <dbReference type="EMBL" id="KMS93873.1"/>
    </source>
</evidence>
<keyword evidence="3" id="KW-0378">Hydrolase</keyword>
<dbReference type="EMBL" id="KQ098131">
    <property type="protein sequence ID" value="KMS93873.1"/>
    <property type="molecule type" value="Genomic_DNA"/>
</dbReference>
<dbReference type="GO" id="GO:0004252">
    <property type="term" value="F:serine-type endopeptidase activity"/>
    <property type="evidence" value="ECO:0007669"/>
    <property type="project" value="InterPro"/>
</dbReference>
<sequence>MLLVFAAGNLADVGVLPPATSKNIISVGASLSSKAMLSTTFCSGPFYSYSQCYWETHSGDDKTEHLASFSSVGPMSDGRIKPDLVASGEYIVSANKYCNGTASTDLKALQGTSMACPVVAGHLCK</sequence>
<dbReference type="PANTHER" id="PTHR43399:SF4">
    <property type="entry name" value="CELL WALL-ASSOCIATED PROTEASE"/>
    <property type="match status" value="1"/>
</dbReference>
<evidence type="ECO:0000256" key="3">
    <source>
        <dbReference type="ARBA" id="ARBA00022801"/>
    </source>
</evidence>
<keyword evidence="2" id="KW-0645">Protease</keyword>
<accession>A0A0J8B1U5</accession>
<dbReference type="InterPro" id="IPR051048">
    <property type="entry name" value="Peptidase_S8/S53_subtilisin"/>
</dbReference>
<dbReference type="InterPro" id="IPR000209">
    <property type="entry name" value="Peptidase_S8/S53_dom"/>
</dbReference>
<comment type="caution">
    <text evidence="5">Lacks conserved residue(s) required for the propagation of feature annotation.</text>
</comment>
<dbReference type="PROSITE" id="PS00138">
    <property type="entry name" value="SUBTILASE_SER"/>
    <property type="match status" value="1"/>
</dbReference>
<dbReference type="InterPro" id="IPR036852">
    <property type="entry name" value="Peptidase_S8/S53_dom_sf"/>
</dbReference>
<feature type="domain" description="Peptidase S8/S53" evidence="6">
    <location>
        <begin position="1"/>
        <end position="122"/>
    </location>
</feature>
<evidence type="ECO:0000256" key="2">
    <source>
        <dbReference type="ARBA" id="ARBA00022670"/>
    </source>
</evidence>
<reference evidence="7 8" key="1">
    <citation type="journal article" date="2014" name="Nature">
        <title>The genome of the recently domesticated crop plant sugar beet (Beta vulgaris).</title>
        <authorList>
            <person name="Dohm J.C."/>
            <person name="Minoche A.E."/>
            <person name="Holtgrawe D."/>
            <person name="Capella-Gutierrez S."/>
            <person name="Zakrzewski F."/>
            <person name="Tafer H."/>
            <person name="Rupp O."/>
            <person name="Sorensen T.R."/>
            <person name="Stracke R."/>
            <person name="Reinhardt R."/>
            <person name="Goesmann A."/>
            <person name="Kraft T."/>
            <person name="Schulz B."/>
            <person name="Stadler P.F."/>
            <person name="Schmidt T."/>
            <person name="Gabaldon T."/>
            <person name="Lehrach H."/>
            <person name="Weisshaar B."/>
            <person name="Himmelbauer H."/>
        </authorList>
    </citation>
    <scope>NUCLEOTIDE SEQUENCE [LARGE SCALE GENOMIC DNA]</scope>
    <source>
        <tissue evidence="7">Taproot</tissue>
    </source>
</reference>
<dbReference type="PANTHER" id="PTHR43399">
    <property type="entry name" value="SUBTILISIN-RELATED"/>
    <property type="match status" value="1"/>
</dbReference>
<keyword evidence="4" id="KW-0720">Serine protease</keyword>
<gene>
    <name evidence="7" type="ORF">BVRB_027060</name>
</gene>
<dbReference type="Gramene" id="KMS93873">
    <property type="protein sequence ID" value="KMS93873"/>
    <property type="gene ID" value="BVRB_027060"/>
</dbReference>
<evidence type="ECO:0000256" key="4">
    <source>
        <dbReference type="ARBA" id="ARBA00022825"/>
    </source>
</evidence>
<evidence type="ECO:0000256" key="5">
    <source>
        <dbReference type="PROSITE-ProRule" id="PRU01240"/>
    </source>
</evidence>
<protein>
    <recommendedName>
        <fullName evidence="6">Peptidase S8/S53 domain-containing protein</fullName>
    </recommendedName>
</protein>
<dbReference type="Gene3D" id="3.40.50.200">
    <property type="entry name" value="Peptidase S8/S53 domain"/>
    <property type="match status" value="1"/>
</dbReference>
<dbReference type="PROSITE" id="PS51892">
    <property type="entry name" value="SUBTILASE"/>
    <property type="match status" value="1"/>
</dbReference>
<dbReference type="OrthoDB" id="509353at2759"/>
<name>A0A0J8B1U5_BETVV</name>
<dbReference type="Proteomes" id="UP000035740">
    <property type="component" value="Unassembled WGS sequence"/>
</dbReference>
<dbReference type="InterPro" id="IPR023828">
    <property type="entry name" value="Peptidase_S8_Ser-AS"/>
</dbReference>
<dbReference type="Pfam" id="PF00082">
    <property type="entry name" value="Peptidase_S8"/>
    <property type="match status" value="1"/>
</dbReference>
<proteinExistence type="inferred from homology"/>
<keyword evidence="8" id="KW-1185">Reference proteome</keyword>
<dbReference type="GO" id="GO:0006508">
    <property type="term" value="P:proteolysis"/>
    <property type="evidence" value="ECO:0007669"/>
    <property type="project" value="UniProtKB-KW"/>
</dbReference>
<evidence type="ECO:0000256" key="1">
    <source>
        <dbReference type="ARBA" id="ARBA00011073"/>
    </source>
</evidence>
<comment type="similarity">
    <text evidence="1 5">Belongs to the peptidase S8 family.</text>
</comment>
<evidence type="ECO:0000313" key="8">
    <source>
        <dbReference type="Proteomes" id="UP000035740"/>
    </source>
</evidence>